<proteinExistence type="predicted"/>
<dbReference type="EMBL" id="JBHDIY010000002">
    <property type="protein sequence ID" value="MFL4472044.1"/>
    <property type="molecule type" value="Genomic_DNA"/>
</dbReference>
<keyword evidence="2 5" id="KW-0812">Transmembrane</keyword>
<feature type="transmembrane region" description="Helical" evidence="5">
    <location>
        <begin position="119"/>
        <end position="139"/>
    </location>
</feature>
<name>A0ABW8V2B2_9RHOB</name>
<dbReference type="InterPro" id="IPR001129">
    <property type="entry name" value="Membr-assoc_MAPEG"/>
</dbReference>
<gene>
    <name evidence="6" type="ORF">ACERZ8_19970</name>
</gene>
<evidence type="ECO:0000256" key="4">
    <source>
        <dbReference type="ARBA" id="ARBA00023136"/>
    </source>
</evidence>
<dbReference type="RefSeq" id="WP_407593920.1">
    <property type="nucleotide sequence ID" value="NZ_JBHDIY010000002.1"/>
</dbReference>
<evidence type="ECO:0000256" key="1">
    <source>
        <dbReference type="ARBA" id="ARBA00004370"/>
    </source>
</evidence>
<protein>
    <submittedName>
        <fullName evidence="6">MAPEG family protein</fullName>
    </submittedName>
</protein>
<keyword evidence="7" id="KW-1185">Reference proteome</keyword>
<accession>A0ABW8V2B2</accession>
<evidence type="ECO:0000256" key="5">
    <source>
        <dbReference type="SAM" id="Phobius"/>
    </source>
</evidence>
<dbReference type="SUPFAM" id="SSF161084">
    <property type="entry name" value="MAPEG domain-like"/>
    <property type="match status" value="1"/>
</dbReference>
<comment type="caution">
    <text evidence="6">The sequence shown here is derived from an EMBL/GenBank/DDBJ whole genome shotgun (WGS) entry which is preliminary data.</text>
</comment>
<evidence type="ECO:0000256" key="3">
    <source>
        <dbReference type="ARBA" id="ARBA00022989"/>
    </source>
</evidence>
<evidence type="ECO:0000313" key="6">
    <source>
        <dbReference type="EMBL" id="MFL4472044.1"/>
    </source>
</evidence>
<sequence>MSLAEGAQMVPELWAMAGLSAVWVFLVFGQQLFNDKAKGAAWALSNRDDQDMPPTSQRLARATVNHVENAVMFVPVATALVVAGLNTSVTGIAALAFLAFRAGHALTYALGITHIRSGFWIGGMVATVVTGWPLIRAVFV</sequence>
<evidence type="ECO:0000256" key="2">
    <source>
        <dbReference type="ARBA" id="ARBA00022692"/>
    </source>
</evidence>
<dbReference type="PANTHER" id="PTHR35371:SF1">
    <property type="entry name" value="BLR7753 PROTEIN"/>
    <property type="match status" value="1"/>
</dbReference>
<dbReference type="InterPro" id="IPR023352">
    <property type="entry name" value="MAPEG-like_dom_sf"/>
</dbReference>
<comment type="subcellular location">
    <subcellularLocation>
        <location evidence="1">Membrane</location>
    </subcellularLocation>
</comment>
<reference evidence="6 7" key="1">
    <citation type="submission" date="2024-08" db="EMBL/GenBank/DDBJ databases">
        <title>Tateyamaria sp. nov., isolated from marine algae.</title>
        <authorList>
            <person name="Choi B.J."/>
            <person name="Kim J.M."/>
            <person name="Lee J.K."/>
            <person name="Choi D.G."/>
            <person name="Bayburt H."/>
            <person name="Baek J.H."/>
            <person name="Han D.M."/>
            <person name="Jeon C.O."/>
        </authorList>
    </citation>
    <scope>NUCLEOTIDE SEQUENCE [LARGE SCALE GENOMIC DNA]</scope>
    <source>
        <strain evidence="6 7">KMU-156</strain>
    </source>
</reference>
<dbReference type="Gene3D" id="1.20.120.550">
    <property type="entry name" value="Membrane associated eicosanoid/glutathione metabolism-like domain"/>
    <property type="match status" value="1"/>
</dbReference>
<dbReference type="PANTHER" id="PTHR35371">
    <property type="entry name" value="INNER MEMBRANE PROTEIN"/>
    <property type="match status" value="1"/>
</dbReference>
<dbReference type="Pfam" id="PF01124">
    <property type="entry name" value="MAPEG"/>
    <property type="match status" value="1"/>
</dbReference>
<organism evidence="6 7">
    <name type="scientific">Tateyamaria armeniaca</name>
    <dbReference type="NCBI Taxonomy" id="2518930"/>
    <lineage>
        <taxon>Bacteria</taxon>
        <taxon>Pseudomonadati</taxon>
        <taxon>Pseudomonadota</taxon>
        <taxon>Alphaproteobacteria</taxon>
        <taxon>Rhodobacterales</taxon>
        <taxon>Roseobacteraceae</taxon>
        <taxon>Tateyamaria</taxon>
    </lineage>
</organism>
<evidence type="ECO:0000313" key="7">
    <source>
        <dbReference type="Proteomes" id="UP001627408"/>
    </source>
</evidence>
<dbReference type="Proteomes" id="UP001627408">
    <property type="component" value="Unassembled WGS sequence"/>
</dbReference>
<feature type="transmembrane region" description="Helical" evidence="5">
    <location>
        <begin position="12"/>
        <end position="33"/>
    </location>
</feature>
<feature type="transmembrane region" description="Helical" evidence="5">
    <location>
        <begin position="72"/>
        <end position="98"/>
    </location>
</feature>
<keyword evidence="4 5" id="KW-0472">Membrane</keyword>
<keyword evidence="3 5" id="KW-1133">Transmembrane helix</keyword>